<feature type="non-terminal residue" evidence="2">
    <location>
        <position position="83"/>
    </location>
</feature>
<accession>A0ABW7NVY8</accession>
<sequence>MLDGMDLDGLKELRRKLDRAIANYETRKRQEAFSALEQAAKEHGFKLEELRGEGTSGRGRKTKYFAAKNVNPEDPEQTWSGRG</sequence>
<reference evidence="2 3" key="1">
    <citation type="submission" date="2023-08" db="EMBL/GenBank/DDBJ databases">
        <title>Genomic and mutational analysis of Pseudomonas syringae pv. tagetis EB037 pathogenicity on sunflower.</title>
        <authorList>
            <person name="Maul J.E."/>
        </authorList>
    </citation>
    <scope>NUCLEOTIDE SEQUENCE [LARGE SCALE GENOMIC DNA]</scope>
    <source>
        <strain evidence="2 3">EB037_T1</strain>
    </source>
</reference>
<dbReference type="EMBL" id="JAVCQK010000295">
    <property type="protein sequence ID" value="MFH7519052.1"/>
    <property type="molecule type" value="Genomic_DNA"/>
</dbReference>
<dbReference type="Proteomes" id="UP001610657">
    <property type="component" value="Unassembled WGS sequence"/>
</dbReference>
<gene>
    <name evidence="2" type="ORF">RA271_28415</name>
</gene>
<name>A0ABW7NVY8_9PSED</name>
<feature type="region of interest" description="Disordered" evidence="1">
    <location>
        <begin position="47"/>
        <end position="83"/>
    </location>
</feature>
<keyword evidence="3" id="KW-1185">Reference proteome</keyword>
<proteinExistence type="predicted"/>
<organism evidence="2 3">
    <name type="scientific">Pseudomonas syringae pv. tagetis</name>
    <dbReference type="NCBI Taxonomy" id="129140"/>
    <lineage>
        <taxon>Bacteria</taxon>
        <taxon>Pseudomonadati</taxon>
        <taxon>Pseudomonadota</taxon>
        <taxon>Gammaproteobacteria</taxon>
        <taxon>Pseudomonadales</taxon>
        <taxon>Pseudomonadaceae</taxon>
        <taxon>Pseudomonas</taxon>
    </lineage>
</organism>
<protein>
    <submittedName>
        <fullName evidence="2">H-NS histone family protein</fullName>
    </submittedName>
</protein>
<evidence type="ECO:0000313" key="2">
    <source>
        <dbReference type="EMBL" id="MFH7519052.1"/>
    </source>
</evidence>
<evidence type="ECO:0000256" key="1">
    <source>
        <dbReference type="SAM" id="MobiDB-lite"/>
    </source>
</evidence>
<comment type="caution">
    <text evidence="2">The sequence shown here is derived from an EMBL/GenBank/DDBJ whole genome shotgun (WGS) entry which is preliminary data.</text>
</comment>
<evidence type="ECO:0000313" key="3">
    <source>
        <dbReference type="Proteomes" id="UP001610657"/>
    </source>
</evidence>